<dbReference type="InterPro" id="IPR002165">
    <property type="entry name" value="Plexin_repeat"/>
</dbReference>
<dbReference type="Ensembl" id="ENSPPAT00000037553.1">
    <property type="protein sequence ID" value="ENSPPAP00000014865.1"/>
    <property type="gene ID" value="ENSPPAG00000030511.1"/>
</dbReference>
<evidence type="ECO:0000256" key="5">
    <source>
        <dbReference type="ARBA" id="ARBA00022553"/>
    </source>
</evidence>
<dbReference type="InterPro" id="IPR027231">
    <property type="entry name" value="Semaphorin"/>
</dbReference>
<dbReference type="Proteomes" id="UP000240080">
    <property type="component" value="Chromosome 15"/>
</dbReference>
<evidence type="ECO:0000256" key="10">
    <source>
        <dbReference type="ARBA" id="ARBA00022989"/>
    </source>
</evidence>
<feature type="region of interest" description="Disordered" evidence="17">
    <location>
        <begin position="704"/>
        <end position="742"/>
    </location>
</feature>
<reference evidence="21" key="2">
    <citation type="submission" date="2025-08" db="UniProtKB">
        <authorList>
            <consortium name="Ensembl"/>
        </authorList>
    </citation>
    <scope>IDENTIFICATION</scope>
</reference>
<evidence type="ECO:0000256" key="9">
    <source>
        <dbReference type="ARBA" id="ARBA00022902"/>
    </source>
</evidence>
<evidence type="ECO:0000256" key="17">
    <source>
        <dbReference type="SAM" id="MobiDB-lite"/>
    </source>
</evidence>
<gene>
    <name evidence="21" type="primary">SEMA6D</name>
</gene>
<feature type="region of interest" description="Disordered" evidence="17">
    <location>
        <begin position="831"/>
        <end position="922"/>
    </location>
</feature>
<keyword evidence="10 18" id="KW-1133">Transmembrane helix</keyword>
<dbReference type="PANTHER" id="PTHR11036">
    <property type="entry name" value="SEMAPHORIN"/>
    <property type="match status" value="1"/>
</dbReference>
<accession>A0A2R9AC74</accession>
<evidence type="ECO:0000256" key="18">
    <source>
        <dbReference type="SAM" id="Phobius"/>
    </source>
</evidence>
<reference evidence="21" key="3">
    <citation type="submission" date="2025-09" db="UniProtKB">
        <authorList>
            <consortium name="Ensembl"/>
        </authorList>
    </citation>
    <scope>IDENTIFICATION</scope>
</reference>
<comment type="caution">
    <text evidence="16">Lacks conserved residue(s) required for the propagation of feature annotation.</text>
</comment>
<sequence length="990" mass="110693">MRVFLLCAYILLLMVSQLRAVSFPEDDEPLNTVDYHYSRQYPVFRGRPSGNESQHRLDFQLMLKIRDTLYIAGRDQVYTVNLNEMPKTEVIPNKDECHNFIKVFVPRNDEMVFVCGTNAFNPMCRYYRLSTLEYDGEEISGLARCPFDARQTNVALFADGKLYSATVADFLASDAVIYRSMGDGSALRTIKYDSKWIKEPHFLHAIEYGNYVYFFFREIAVEHNNLGKAVYSRVARICKNDMGGSQRVLEKHWTSFLKARLNCSVPGDSFFYFDVLQSITDIMQISGIPTVVGVFTTQLNSIPGSAVCAFSMDDIEKVFKGRFKEQKTPDSVWTAVPEDKVPKPRPGCCAKHGLAEAYKTSIDFPDETLSFIKSHPLMDSAVPPIADEPWFTKTRVRYRLTAISVDHSAGPYQNYTVIFVGSEAGVVLKVLAKTSPFSLNDSVLLEEIEAYNHAKCNAENEEDKKVISLQLDKDHHALYVAFSSCIIRIPLSRCERYGSCKKSCIASRDPYCGWLSQGSCGRVTPGMLLLTEDFFAFHNHSAEGYEQDTEFGNTAHLGDCHGVRWEVQSGESNQMVHMNVLITCVFAAFVLGAFIAGVAVYCYRDMFVRKNRKIHKDAESAQSCTDSSGSFAKLNGLFDSPVKEYQQNIDSPKLYSNLLTSRKELPPNGDTKSMVMDHRGQPPELAALPTPESTPVLHQKTLQAMKSHSEKAHGHGASRKETPQFFPSSPPPHSPLSHGHIPSAIVLPNATHDYNTSFSNSNAHKAEKKLQNIDHPLTKSSSKRDHRRSVDSRNTLNDLLKHLNDPNSNPKAIMGDIQMAHQNLMLDPMGSMSEVPPKVPNREASLYSPPSTLPRNSPTKRVDVPTTPGVPMTSLERQRGYHKNSSQRHSISAMPKNLNSPNGVLLSRQPSMNRGGYMPTPTGAKVDYIQGTPVSVHLQPSLSRQSSYTSNGTLPRTGLKRTPSLKPDVPPKPSFVPQTPSVRPLNKYTY</sequence>
<dbReference type="SUPFAM" id="SSF103575">
    <property type="entry name" value="Plexin repeat"/>
    <property type="match status" value="1"/>
</dbReference>
<evidence type="ECO:0000256" key="1">
    <source>
        <dbReference type="ARBA" id="ARBA00004251"/>
    </source>
</evidence>
<dbReference type="EMBL" id="AJFE02111379">
    <property type="status" value="NOT_ANNOTATED_CDS"/>
    <property type="molecule type" value="Genomic_DNA"/>
</dbReference>
<evidence type="ECO:0000256" key="14">
    <source>
        <dbReference type="ARBA" id="ARBA00060308"/>
    </source>
</evidence>
<feature type="compositionally biased region" description="Polar residues" evidence="17">
    <location>
        <begin position="897"/>
        <end position="912"/>
    </location>
</feature>
<evidence type="ECO:0000256" key="7">
    <source>
        <dbReference type="ARBA" id="ARBA00022729"/>
    </source>
</evidence>
<dbReference type="Gene3D" id="3.30.1680.10">
    <property type="entry name" value="ligand-binding face of the semaphorins, domain 2"/>
    <property type="match status" value="1"/>
</dbReference>
<dbReference type="PANTHER" id="PTHR11036:SF65">
    <property type="entry name" value="SEMAPHORIN-6D"/>
    <property type="match status" value="1"/>
</dbReference>
<proteinExistence type="inferred from homology"/>
<evidence type="ECO:0000256" key="12">
    <source>
        <dbReference type="ARBA" id="ARBA00023157"/>
    </source>
</evidence>
<dbReference type="AlphaFoldDB" id="A0A2R9AC74"/>
<dbReference type="InterPro" id="IPR001627">
    <property type="entry name" value="Semap_dom"/>
</dbReference>
<name>A0A2R9AC74_PANPA</name>
<evidence type="ECO:0000313" key="21">
    <source>
        <dbReference type="Ensembl" id="ENSPPAP00000014865.1"/>
    </source>
</evidence>
<dbReference type="Pfam" id="PF01403">
    <property type="entry name" value="Sema"/>
    <property type="match status" value="1"/>
</dbReference>
<dbReference type="GO" id="GO:0005886">
    <property type="term" value="C:plasma membrane"/>
    <property type="evidence" value="ECO:0007669"/>
    <property type="project" value="UniProtKB-SubCell"/>
</dbReference>
<feature type="compositionally biased region" description="Basic and acidic residues" evidence="17">
    <location>
        <begin position="707"/>
        <end position="722"/>
    </location>
</feature>
<dbReference type="Bgee" id="ENSPPAG00000030511">
    <property type="expression patterns" value="Expressed in placenta and 5 other cell types or tissues"/>
</dbReference>
<evidence type="ECO:0000256" key="11">
    <source>
        <dbReference type="ARBA" id="ARBA00023136"/>
    </source>
</evidence>
<comment type="similarity">
    <text evidence="2">Belongs to the semaphorin family.</text>
</comment>
<keyword evidence="9" id="KW-0524">Neurogenesis</keyword>
<feature type="chain" id="PRO_5015332640" description="Semaphorin-6D" evidence="19">
    <location>
        <begin position="21"/>
        <end position="990"/>
    </location>
</feature>
<keyword evidence="7 19" id="KW-0732">Signal</keyword>
<dbReference type="FunFam" id="3.30.1680.10:FF:000004">
    <property type="entry name" value="semaphorin-6D isoform X1"/>
    <property type="match status" value="1"/>
</dbReference>
<dbReference type="InterPro" id="IPR036352">
    <property type="entry name" value="Semap_dom_sf"/>
</dbReference>
<evidence type="ECO:0000256" key="6">
    <source>
        <dbReference type="ARBA" id="ARBA00022692"/>
    </source>
</evidence>
<keyword evidence="3" id="KW-0217">Developmental protein</keyword>
<dbReference type="GO" id="GO:0030215">
    <property type="term" value="F:semaphorin receptor binding"/>
    <property type="evidence" value="ECO:0007669"/>
    <property type="project" value="InterPro"/>
</dbReference>
<evidence type="ECO:0000256" key="3">
    <source>
        <dbReference type="ARBA" id="ARBA00022473"/>
    </source>
</evidence>
<keyword evidence="6 18" id="KW-0812">Transmembrane</keyword>
<feature type="region of interest" description="Disordered" evidence="17">
    <location>
        <begin position="938"/>
        <end position="990"/>
    </location>
</feature>
<reference evidence="21 22" key="1">
    <citation type="journal article" date="2012" name="Nature">
        <title>The bonobo genome compared with the chimpanzee and human genomes.</title>
        <authorList>
            <person name="Prufer K."/>
            <person name="Munch K."/>
            <person name="Hellmann I."/>
            <person name="Akagi K."/>
            <person name="Miller J.R."/>
            <person name="Walenz B."/>
            <person name="Koren S."/>
            <person name="Sutton G."/>
            <person name="Kodira C."/>
            <person name="Winer R."/>
            <person name="Knight J.R."/>
            <person name="Mullikin J.C."/>
            <person name="Meader S.J."/>
            <person name="Ponting C.P."/>
            <person name="Lunter G."/>
            <person name="Higashino S."/>
            <person name="Hobolth A."/>
            <person name="Dutheil J."/>
            <person name="Karakoc E."/>
            <person name="Alkan C."/>
            <person name="Sajjadian S."/>
            <person name="Catacchio C.R."/>
            <person name="Ventura M."/>
            <person name="Marques-Bonet T."/>
            <person name="Eichler E.E."/>
            <person name="Andre C."/>
            <person name="Atencia R."/>
            <person name="Mugisha L."/>
            <person name="Junhold J."/>
            <person name="Patterson N."/>
            <person name="Siebauer M."/>
            <person name="Good J.M."/>
            <person name="Fischer A."/>
            <person name="Ptak S.E."/>
            <person name="Lachmann M."/>
            <person name="Symer D.E."/>
            <person name="Mailund T."/>
            <person name="Schierup M.H."/>
            <person name="Andres A.M."/>
            <person name="Kelso J."/>
            <person name="Paabo S."/>
        </authorList>
    </citation>
    <scope>NUCLEOTIDE SEQUENCE [LARGE SCALE GENOMIC DNA]</scope>
</reference>
<protein>
    <recommendedName>
        <fullName evidence="15">Semaphorin-6D</fullName>
    </recommendedName>
</protein>
<dbReference type="GO" id="GO:0071526">
    <property type="term" value="P:semaphorin-plexin signaling pathway"/>
    <property type="evidence" value="ECO:0007669"/>
    <property type="project" value="TreeGrafter"/>
</dbReference>
<evidence type="ECO:0000256" key="4">
    <source>
        <dbReference type="ARBA" id="ARBA00022475"/>
    </source>
</evidence>
<organism evidence="21 22">
    <name type="scientific">Pan paniscus</name>
    <name type="common">Pygmy chimpanzee</name>
    <name type="synonym">Bonobo</name>
    <dbReference type="NCBI Taxonomy" id="9597"/>
    <lineage>
        <taxon>Eukaryota</taxon>
        <taxon>Metazoa</taxon>
        <taxon>Chordata</taxon>
        <taxon>Craniata</taxon>
        <taxon>Vertebrata</taxon>
        <taxon>Euteleostomi</taxon>
        <taxon>Mammalia</taxon>
        <taxon>Eutheria</taxon>
        <taxon>Euarchontoglires</taxon>
        <taxon>Primates</taxon>
        <taxon>Haplorrhini</taxon>
        <taxon>Catarrhini</taxon>
        <taxon>Hominidae</taxon>
        <taxon>Pan</taxon>
    </lineage>
</organism>
<dbReference type="GO" id="GO:0030335">
    <property type="term" value="P:positive regulation of cell migration"/>
    <property type="evidence" value="ECO:0007669"/>
    <property type="project" value="TreeGrafter"/>
</dbReference>
<dbReference type="GeneTree" id="ENSGT00940000159303"/>
<feature type="domain" description="Sema" evidence="20">
    <location>
        <begin position="27"/>
        <end position="491"/>
    </location>
</feature>
<evidence type="ECO:0000256" key="8">
    <source>
        <dbReference type="ARBA" id="ARBA00022782"/>
    </source>
</evidence>
<dbReference type="Gene3D" id="2.130.10.10">
    <property type="entry name" value="YVTN repeat-like/Quinoprotein amine dehydrogenase"/>
    <property type="match status" value="1"/>
</dbReference>
<evidence type="ECO:0000313" key="22">
    <source>
        <dbReference type="Proteomes" id="UP000240080"/>
    </source>
</evidence>
<comment type="function">
    <text evidence="14">Shows growth cone collapsing activity on dorsal root ganglion (DRG) neurons in vitro. May be a stop signal for the DRG neurons in their target areas, and possibly also for other neurons. May also be involved in the maintenance and remodeling of neuronal connections. Ligand of TREM2 with PLXNA1 as coreceptor in dendritic cells, plays a role in the generation of immune responses and skeletal homeostasis.</text>
</comment>
<evidence type="ECO:0000256" key="16">
    <source>
        <dbReference type="PROSITE-ProRule" id="PRU00352"/>
    </source>
</evidence>
<dbReference type="GO" id="GO:0007411">
    <property type="term" value="P:axon guidance"/>
    <property type="evidence" value="ECO:0007669"/>
    <property type="project" value="TreeGrafter"/>
</dbReference>
<dbReference type="InterPro" id="IPR016201">
    <property type="entry name" value="PSI"/>
</dbReference>
<feature type="transmembrane region" description="Helical" evidence="18">
    <location>
        <begin position="580"/>
        <end position="603"/>
    </location>
</feature>
<dbReference type="InterPro" id="IPR015943">
    <property type="entry name" value="WD40/YVTN_repeat-like_dom_sf"/>
</dbReference>
<feature type="compositionally biased region" description="Polar residues" evidence="17">
    <location>
        <begin position="848"/>
        <end position="859"/>
    </location>
</feature>
<feature type="region of interest" description="Disordered" evidence="17">
    <location>
        <begin position="661"/>
        <end position="692"/>
    </location>
</feature>
<evidence type="ECO:0000259" key="20">
    <source>
        <dbReference type="PROSITE" id="PS51004"/>
    </source>
</evidence>
<dbReference type="PROSITE" id="PS51004">
    <property type="entry name" value="SEMA"/>
    <property type="match status" value="1"/>
</dbReference>
<keyword evidence="22" id="KW-1185">Reference proteome</keyword>
<dbReference type="SMART" id="SM00423">
    <property type="entry name" value="PSI"/>
    <property type="match status" value="1"/>
</dbReference>
<dbReference type="SUPFAM" id="SSF101912">
    <property type="entry name" value="Sema domain"/>
    <property type="match status" value="1"/>
</dbReference>
<evidence type="ECO:0000256" key="19">
    <source>
        <dbReference type="SAM" id="SignalP"/>
    </source>
</evidence>
<dbReference type="FunFam" id="2.130.10.10:FF:000013">
    <property type="entry name" value="semaphorin-6D isoform X2"/>
    <property type="match status" value="1"/>
</dbReference>
<evidence type="ECO:0000256" key="2">
    <source>
        <dbReference type="ARBA" id="ARBA00009492"/>
    </source>
</evidence>
<keyword evidence="4" id="KW-1003">Cell membrane</keyword>
<evidence type="ECO:0000256" key="13">
    <source>
        <dbReference type="ARBA" id="ARBA00023180"/>
    </source>
</evidence>
<feature type="compositionally biased region" description="Polar residues" evidence="17">
    <location>
        <begin position="938"/>
        <end position="954"/>
    </location>
</feature>
<dbReference type="SMART" id="SM00630">
    <property type="entry name" value="Sema"/>
    <property type="match status" value="1"/>
</dbReference>
<keyword evidence="8" id="KW-0221">Differentiation</keyword>
<dbReference type="GO" id="GO:0045499">
    <property type="term" value="F:chemorepellent activity"/>
    <property type="evidence" value="ECO:0007669"/>
    <property type="project" value="TreeGrafter"/>
</dbReference>
<feature type="region of interest" description="Disordered" evidence="17">
    <location>
        <begin position="756"/>
        <end position="791"/>
    </location>
</feature>
<keyword evidence="5" id="KW-0597">Phosphoprotein</keyword>
<keyword evidence="11 18" id="KW-0472">Membrane</keyword>
<keyword evidence="12" id="KW-1015">Disulfide bond</keyword>
<feature type="signal peptide" evidence="19">
    <location>
        <begin position="1"/>
        <end position="20"/>
    </location>
</feature>
<dbReference type="GO" id="GO:0001755">
    <property type="term" value="P:neural crest cell migration"/>
    <property type="evidence" value="ECO:0007669"/>
    <property type="project" value="TreeGrafter"/>
</dbReference>
<evidence type="ECO:0000256" key="15">
    <source>
        <dbReference type="ARBA" id="ARBA00074110"/>
    </source>
</evidence>
<dbReference type="Pfam" id="PF01437">
    <property type="entry name" value="PSI"/>
    <property type="match status" value="1"/>
</dbReference>
<comment type="subcellular location">
    <subcellularLocation>
        <location evidence="1">Cell membrane</location>
        <topology evidence="1">Single-pass type I membrane protein</topology>
    </subcellularLocation>
</comment>
<keyword evidence="13" id="KW-0325">Glycoprotein</keyword>